<evidence type="ECO:0000256" key="1">
    <source>
        <dbReference type="SAM" id="SignalP"/>
    </source>
</evidence>
<dbReference type="Proteomes" id="UP000184275">
    <property type="component" value="Unassembled WGS sequence"/>
</dbReference>
<keyword evidence="3" id="KW-1185">Reference proteome</keyword>
<keyword evidence="1" id="KW-0732">Signal</keyword>
<reference evidence="3" key="1">
    <citation type="submission" date="2016-11" db="EMBL/GenBank/DDBJ databases">
        <authorList>
            <person name="Varghese N."/>
            <person name="Submissions S."/>
        </authorList>
    </citation>
    <scope>NUCLEOTIDE SEQUENCE [LARGE SCALE GENOMIC DNA]</scope>
    <source>
        <strain evidence="3">UWOS</strain>
    </source>
</reference>
<proteinExistence type="predicted"/>
<organism evidence="2 3">
    <name type="scientific">Fibrobacter intestinalis</name>
    <dbReference type="NCBI Taxonomy" id="28122"/>
    <lineage>
        <taxon>Bacteria</taxon>
        <taxon>Pseudomonadati</taxon>
        <taxon>Fibrobacterota</taxon>
        <taxon>Fibrobacteria</taxon>
        <taxon>Fibrobacterales</taxon>
        <taxon>Fibrobacteraceae</taxon>
        <taxon>Fibrobacter</taxon>
    </lineage>
</organism>
<feature type="chain" id="PRO_5012725972" evidence="1">
    <location>
        <begin position="23"/>
        <end position="101"/>
    </location>
</feature>
<feature type="signal peptide" evidence="1">
    <location>
        <begin position="1"/>
        <end position="22"/>
    </location>
</feature>
<name>A0A1M6U951_9BACT</name>
<sequence>MRFVNKKCFAFILLALVSLANAISVYTLDEQSSQTNQTVLKGSCCRKSGKNFYGAIYAKSIVVHQNTKITWVPFVPVQGAIFAELVTSNLNYVVDFRRMLP</sequence>
<accession>A0A1M6U951</accession>
<evidence type="ECO:0000313" key="2">
    <source>
        <dbReference type="EMBL" id="SHK65699.1"/>
    </source>
</evidence>
<dbReference type="EMBL" id="FRAW01000013">
    <property type="protein sequence ID" value="SHK65699.1"/>
    <property type="molecule type" value="Genomic_DNA"/>
</dbReference>
<dbReference type="AlphaFoldDB" id="A0A1M6U951"/>
<gene>
    <name evidence="2" type="ORF">SAMN05720469_1136</name>
</gene>
<evidence type="ECO:0000313" key="3">
    <source>
        <dbReference type="Proteomes" id="UP000184275"/>
    </source>
</evidence>
<protein>
    <submittedName>
        <fullName evidence="2">Uncharacterized protein</fullName>
    </submittedName>
</protein>